<proteinExistence type="inferred from homology"/>
<dbReference type="GO" id="GO:0000796">
    <property type="term" value="C:condensin complex"/>
    <property type="evidence" value="ECO:0007669"/>
    <property type="project" value="UniProtKB-ARBA"/>
</dbReference>
<dbReference type="Pfam" id="PF06470">
    <property type="entry name" value="SMC_hinge"/>
    <property type="match status" value="1"/>
</dbReference>
<dbReference type="AlphaFoldDB" id="A0A9P8TWX0"/>
<dbReference type="Gene3D" id="3.40.50.300">
    <property type="entry name" value="P-loop containing nucleotide triphosphate hydrolases"/>
    <property type="match status" value="2"/>
</dbReference>
<dbReference type="GO" id="GO:0005524">
    <property type="term" value="F:ATP binding"/>
    <property type="evidence" value="ECO:0007669"/>
    <property type="project" value="UniProtKB-KW"/>
</dbReference>
<evidence type="ECO:0000256" key="9">
    <source>
        <dbReference type="ARBA" id="ARBA00023242"/>
    </source>
</evidence>
<feature type="coiled-coil region" evidence="12">
    <location>
        <begin position="243"/>
        <end position="294"/>
    </location>
</feature>
<keyword evidence="5" id="KW-0498">Mitosis</keyword>
<dbReference type="SUPFAM" id="SSF52540">
    <property type="entry name" value="P-loop containing nucleoside triphosphate hydrolases"/>
    <property type="match status" value="1"/>
</dbReference>
<keyword evidence="7 12" id="KW-0175">Coiled coil</keyword>
<dbReference type="InterPro" id="IPR024704">
    <property type="entry name" value="SMC"/>
</dbReference>
<name>A0A9P8TWX0_9HYPO</name>
<dbReference type="OrthoDB" id="10255539at2759"/>
<dbReference type="Pfam" id="PF02463">
    <property type="entry name" value="SMC_N"/>
    <property type="match status" value="1"/>
</dbReference>
<feature type="coiled-coil region" evidence="12">
    <location>
        <begin position="326"/>
        <end position="381"/>
    </location>
</feature>
<dbReference type="Gene3D" id="3.30.70.1620">
    <property type="match status" value="1"/>
</dbReference>
<dbReference type="GO" id="GO:0051301">
    <property type="term" value="P:cell division"/>
    <property type="evidence" value="ECO:0007669"/>
    <property type="project" value="UniProtKB-KW"/>
</dbReference>
<evidence type="ECO:0000256" key="5">
    <source>
        <dbReference type="ARBA" id="ARBA00022776"/>
    </source>
</evidence>
<keyword evidence="8" id="KW-0226">DNA condensation</keyword>
<evidence type="ECO:0000256" key="12">
    <source>
        <dbReference type="SAM" id="Coils"/>
    </source>
</evidence>
<evidence type="ECO:0000256" key="1">
    <source>
        <dbReference type="ARBA" id="ARBA00004123"/>
    </source>
</evidence>
<keyword evidence="15" id="KW-1185">Reference proteome</keyword>
<keyword evidence="3" id="KW-0132">Cell division</keyword>
<reference evidence="14" key="1">
    <citation type="submission" date="2021-08" db="EMBL/GenBank/DDBJ databases">
        <title>Chromosome-Level Trichoderma cornu-damae using Hi-C Data.</title>
        <authorList>
            <person name="Kim C.S."/>
        </authorList>
    </citation>
    <scope>NUCLEOTIDE SEQUENCE</scope>
    <source>
        <strain evidence="14">KA19-0412C</strain>
    </source>
</reference>
<evidence type="ECO:0000256" key="2">
    <source>
        <dbReference type="ARBA" id="ARBA00005231"/>
    </source>
</evidence>
<dbReference type="InterPro" id="IPR010935">
    <property type="entry name" value="SMC_hinge"/>
</dbReference>
<dbReference type="PIRSF" id="PIRSF005719">
    <property type="entry name" value="SMC"/>
    <property type="match status" value="1"/>
</dbReference>
<organism evidence="14 15">
    <name type="scientific">Trichoderma cornu-damae</name>
    <dbReference type="NCBI Taxonomy" id="654480"/>
    <lineage>
        <taxon>Eukaryota</taxon>
        <taxon>Fungi</taxon>
        <taxon>Dikarya</taxon>
        <taxon>Ascomycota</taxon>
        <taxon>Pezizomycotina</taxon>
        <taxon>Sordariomycetes</taxon>
        <taxon>Hypocreomycetidae</taxon>
        <taxon>Hypocreales</taxon>
        <taxon>Hypocreaceae</taxon>
        <taxon>Trichoderma</taxon>
    </lineage>
</organism>
<dbReference type="SMART" id="SM00968">
    <property type="entry name" value="SMC_hinge"/>
    <property type="match status" value="1"/>
</dbReference>
<dbReference type="InterPro" id="IPR003395">
    <property type="entry name" value="RecF/RecN/SMC_N"/>
</dbReference>
<evidence type="ECO:0000256" key="4">
    <source>
        <dbReference type="ARBA" id="ARBA00022741"/>
    </source>
</evidence>
<evidence type="ECO:0000256" key="8">
    <source>
        <dbReference type="ARBA" id="ARBA00023067"/>
    </source>
</evidence>
<dbReference type="SUPFAM" id="SSF75553">
    <property type="entry name" value="Smc hinge domain"/>
    <property type="match status" value="1"/>
</dbReference>
<evidence type="ECO:0000256" key="10">
    <source>
        <dbReference type="ARBA" id="ARBA00023306"/>
    </source>
</evidence>
<dbReference type="CDD" id="cd03273">
    <property type="entry name" value="ABC_SMC2_euk"/>
    <property type="match status" value="1"/>
</dbReference>
<dbReference type="Proteomes" id="UP000827724">
    <property type="component" value="Unassembled WGS sequence"/>
</dbReference>
<evidence type="ECO:0000256" key="7">
    <source>
        <dbReference type="ARBA" id="ARBA00023054"/>
    </source>
</evidence>
<dbReference type="GO" id="GO:0000793">
    <property type="term" value="C:condensed chromosome"/>
    <property type="evidence" value="ECO:0007669"/>
    <property type="project" value="UniProtKB-ARBA"/>
</dbReference>
<gene>
    <name evidence="14" type="ORF">Trco_003790</name>
</gene>
<feature type="domain" description="SMC hinge" evidence="13">
    <location>
        <begin position="521"/>
        <end position="642"/>
    </location>
</feature>
<dbReference type="FunFam" id="3.40.50.300:FF:000278">
    <property type="entry name" value="Structural maintenance of chromosomes 2"/>
    <property type="match status" value="1"/>
</dbReference>
<evidence type="ECO:0000256" key="11">
    <source>
        <dbReference type="PIRNR" id="PIRNR005719"/>
    </source>
</evidence>
<evidence type="ECO:0000256" key="3">
    <source>
        <dbReference type="ARBA" id="ARBA00022618"/>
    </source>
</evidence>
<feature type="coiled-coil region" evidence="12">
    <location>
        <begin position="800"/>
        <end position="939"/>
    </location>
</feature>
<dbReference type="InterPro" id="IPR027120">
    <property type="entry name" value="Smc2_ABC"/>
</dbReference>
<comment type="caution">
    <text evidence="14">The sequence shown here is derived from an EMBL/GenBank/DDBJ whole genome shotgun (WGS) entry which is preliminary data.</text>
</comment>
<evidence type="ECO:0000313" key="15">
    <source>
        <dbReference type="Proteomes" id="UP000827724"/>
    </source>
</evidence>
<keyword evidence="4" id="KW-0547">Nucleotide-binding</keyword>
<accession>A0A9P8TWX0</accession>
<dbReference type="PANTHER" id="PTHR43977">
    <property type="entry name" value="STRUCTURAL MAINTENANCE OF CHROMOSOMES PROTEIN 3"/>
    <property type="match status" value="1"/>
</dbReference>
<dbReference type="GO" id="GO:0031981">
    <property type="term" value="C:nuclear lumen"/>
    <property type="evidence" value="ECO:0007669"/>
    <property type="project" value="UniProtKB-ARBA"/>
</dbReference>
<dbReference type="GO" id="GO:0016887">
    <property type="term" value="F:ATP hydrolysis activity"/>
    <property type="evidence" value="ECO:0007669"/>
    <property type="project" value="InterPro"/>
</dbReference>
<comment type="similarity">
    <text evidence="2">Belongs to the SMC family. SMC2 subfamily.</text>
</comment>
<dbReference type="FunFam" id="1.20.1060.20:FF:000005">
    <property type="entry name" value="Structural maintenance of chromosomes 2"/>
    <property type="match status" value="1"/>
</dbReference>
<dbReference type="Gene3D" id="1.20.1060.20">
    <property type="match status" value="1"/>
</dbReference>
<dbReference type="FunFam" id="3.40.50.300:FF:000385">
    <property type="entry name" value="Structural maintenance of chromosomes 2"/>
    <property type="match status" value="1"/>
</dbReference>
<sequence length="1180" mass="132328">MRVIEVIIDGFKSYAVRTVISGWDESFNSITGLNGSGKSNILDSICFVLGITNMSTVRAQNLQDLIYKRGQAGVTKASVTIVFDNRDKKKSPIGFEEYATISVTRQIVLGGTSKYLINGHRAQQQTVQNLFQSVQLNINNPNFLIMQGRITKVLNMKPVEILAMIEEAAGTRMFEDRRDKALKTMAKKETKLQELSELLKDEIEPKLEKLRGEKRAFLDFQQTQNDLERLSRVVVAYDYTKCQEKLKQSAADLEAKKQRQRGLEDSATRLRNEISHLEEDVKKLRSQRDKELRKGGKAQGLEDMVKKHANELVRLTTVMDLKKSSLGEEREKKAAVERTVSELEATLKDKTTTFGNVKTKYEAAKEDLAKQSKDAESKEELLQTLQTGVASRDGQENGYQGQLQEAKNRATAAATTQEQAKIKIAHLQGRVKEEEPRARKAKEQNADLLRDLDGLKLQGQRLEKELSRLGLEPGQEEAMYKQESSLQQTVRDLRQDCDTLKRQVANIDFNYSDPVPNFDRSKVKGLVAQLFTIDKEQTKAGTALEICAGGRLYNVVVDSEVTGTQLLQKGKLRKRVTIIPLNKIAAFKASAQTIATAQSLAPGKVDLALSLVGYDEEVASAMEYVFGNTLICADAETAKKVTFDPNVRMRSITLEGDAYDPSGTLSGGSSPNSSGVLVTLQRLNTLTRQLNEAEKSLKDLQIKIAREKSKLDQARQIQQDLDLKRHEIKLAEDQISGNSSSSIIQEVENMKATIAELQESISDAKSRQAVAAADIKRIEKDMKDFDNNKDAKLVELQKSLDKLRGSLEKNSAAVKTLQKELQGAQLDLEQVGGDLSAAREQLQEVEVAIKAQQQDIEELARQQAKLTEIHDAAQAELDDERAKLHQFDDELRALEDATRSKNARITEEGLEMQKLGHQIEKFHKEQQAAAENVARLEAEYDWIHDEQDKFGRGGTPYDFQRQNIGECKSTLRNLTERFQGMKKKINPKVMNMIDSVEKKEVSLKHMIKTVIRDKRKIEETIVSLDEYKKKALQETWEKVNGDFGQIFSELLPGGSFAKLDPPEGKTISDGLEVKVCLGKVWKQSLTELSGGQRSLVALSLIMALLQFKPAPMYILDEVDAALDLSHTQNIGRLIKTRFKGSQFIVVSLKDGMFQNANRIFRTRFSEGTSMVQALTPADMK</sequence>
<comment type="subcellular location">
    <subcellularLocation>
        <location evidence="1 11">Nucleus</location>
    </subcellularLocation>
</comment>
<evidence type="ECO:0000313" key="14">
    <source>
        <dbReference type="EMBL" id="KAH6607477.1"/>
    </source>
</evidence>
<dbReference type="InterPro" id="IPR027417">
    <property type="entry name" value="P-loop_NTPase"/>
</dbReference>
<feature type="coiled-coil region" evidence="12">
    <location>
        <begin position="438"/>
        <end position="503"/>
    </location>
</feature>
<evidence type="ECO:0000256" key="6">
    <source>
        <dbReference type="ARBA" id="ARBA00022840"/>
    </source>
</evidence>
<evidence type="ECO:0000259" key="13">
    <source>
        <dbReference type="SMART" id="SM00968"/>
    </source>
</evidence>
<dbReference type="InterPro" id="IPR036277">
    <property type="entry name" value="SMC_hinge_sf"/>
</dbReference>
<keyword evidence="6" id="KW-0067">ATP-binding</keyword>
<keyword evidence="9 11" id="KW-0539">Nucleus</keyword>
<keyword evidence="10" id="KW-0131">Cell cycle</keyword>
<dbReference type="SUPFAM" id="SSF57997">
    <property type="entry name" value="Tropomyosin"/>
    <property type="match status" value="1"/>
</dbReference>
<protein>
    <recommendedName>
        <fullName evidence="11">Structural maintenance of chromosomes protein</fullName>
    </recommendedName>
</protein>
<feature type="coiled-coil region" evidence="12">
    <location>
        <begin position="683"/>
        <end position="767"/>
    </location>
</feature>
<dbReference type="EMBL" id="JAIWOZ010000003">
    <property type="protein sequence ID" value="KAH6607477.1"/>
    <property type="molecule type" value="Genomic_DNA"/>
</dbReference>
<dbReference type="GO" id="GO:0007076">
    <property type="term" value="P:mitotic chromosome condensation"/>
    <property type="evidence" value="ECO:0007669"/>
    <property type="project" value="UniProtKB-ARBA"/>
</dbReference>